<sequence>MTSIDRQEQRRLKAIGHKLKPVLTIAGNGLTDSVIAELERALNDHELIKIKLSVGDRDVRDALIDSLLERSRAKAVQRIGNTVLLLRRSSQPDPRLSNLIRRP</sequence>
<proteinExistence type="predicted"/>
<reference evidence="4 5" key="1">
    <citation type="submission" date="2019-03" db="EMBL/GenBank/DDBJ databases">
        <title>Genomic Encyclopedia of Type Strains, Phase IV (KMG-IV): sequencing the most valuable type-strain genomes for metagenomic binning, comparative biology and taxonomic classification.</title>
        <authorList>
            <person name="Goeker M."/>
        </authorList>
    </citation>
    <scope>NUCLEOTIDE SEQUENCE [LARGE SCALE GENOMIC DNA]</scope>
    <source>
        <strain evidence="4 5">DSM 23344</strain>
    </source>
</reference>
<gene>
    <name evidence="4" type="ORF">EV688_11057</name>
</gene>
<dbReference type="PROSITE" id="PS51295">
    <property type="entry name" value="CRM"/>
    <property type="match status" value="1"/>
</dbReference>
<comment type="caution">
    <text evidence="4">The sequence shown here is derived from an EMBL/GenBank/DDBJ whole genome shotgun (WGS) entry which is preliminary data.</text>
</comment>
<evidence type="ECO:0000259" key="3">
    <source>
        <dbReference type="PROSITE" id="PS51295"/>
    </source>
</evidence>
<dbReference type="GO" id="GO:0003723">
    <property type="term" value="F:RNA binding"/>
    <property type="evidence" value="ECO:0007669"/>
    <property type="project" value="UniProtKB-UniRule"/>
</dbReference>
<evidence type="ECO:0000313" key="4">
    <source>
        <dbReference type="EMBL" id="TCO75102.1"/>
    </source>
</evidence>
<dbReference type="InterPro" id="IPR051925">
    <property type="entry name" value="RNA-binding_domain"/>
</dbReference>
<feature type="domain" description="CRM" evidence="3">
    <location>
        <begin position="2"/>
        <end position="98"/>
    </location>
</feature>
<dbReference type="InterPro" id="IPR035920">
    <property type="entry name" value="YhbY-like_sf"/>
</dbReference>
<dbReference type="InterPro" id="IPR001890">
    <property type="entry name" value="RNA-binding_CRM"/>
</dbReference>
<evidence type="ECO:0000256" key="1">
    <source>
        <dbReference type="ARBA" id="ARBA00022884"/>
    </source>
</evidence>
<dbReference type="SMART" id="SM01103">
    <property type="entry name" value="CRS1_YhbY"/>
    <property type="match status" value="1"/>
</dbReference>
<dbReference type="OrthoDB" id="9797519at2"/>
<dbReference type="PANTHER" id="PTHR40065:SF3">
    <property type="entry name" value="RNA-BINDING PROTEIN YHBY"/>
    <property type="match status" value="1"/>
</dbReference>
<protein>
    <submittedName>
        <fullName evidence="4">RNA-binding protein</fullName>
    </submittedName>
</protein>
<dbReference type="Proteomes" id="UP000294980">
    <property type="component" value="Unassembled WGS sequence"/>
</dbReference>
<dbReference type="PANTHER" id="PTHR40065">
    <property type="entry name" value="RNA-BINDING PROTEIN YHBY"/>
    <property type="match status" value="1"/>
</dbReference>
<dbReference type="AlphaFoldDB" id="A0A4R2KQU9"/>
<accession>A0A4R2KQU9</accession>
<evidence type="ECO:0000313" key="5">
    <source>
        <dbReference type="Proteomes" id="UP000294980"/>
    </source>
</evidence>
<dbReference type="SUPFAM" id="SSF75471">
    <property type="entry name" value="YhbY-like"/>
    <property type="match status" value="1"/>
</dbReference>
<dbReference type="Gene3D" id="3.30.110.60">
    <property type="entry name" value="YhbY-like"/>
    <property type="match status" value="1"/>
</dbReference>
<dbReference type="EMBL" id="SLWX01000010">
    <property type="protein sequence ID" value="TCO75102.1"/>
    <property type="molecule type" value="Genomic_DNA"/>
</dbReference>
<keyword evidence="5" id="KW-1185">Reference proteome</keyword>
<name>A0A4R2KQU9_9GAMM</name>
<evidence type="ECO:0000256" key="2">
    <source>
        <dbReference type="PROSITE-ProRule" id="PRU00626"/>
    </source>
</evidence>
<dbReference type="Pfam" id="PF01985">
    <property type="entry name" value="CRS1_YhbY"/>
    <property type="match status" value="1"/>
</dbReference>
<keyword evidence="1 2" id="KW-0694">RNA-binding</keyword>
<dbReference type="RefSeq" id="WP_117318521.1">
    <property type="nucleotide sequence ID" value="NZ_QQSW01000014.1"/>
</dbReference>
<organism evidence="4 5">
    <name type="scientific">Chromatocurvus halotolerans</name>
    <dbReference type="NCBI Taxonomy" id="1132028"/>
    <lineage>
        <taxon>Bacteria</taxon>
        <taxon>Pseudomonadati</taxon>
        <taxon>Pseudomonadota</taxon>
        <taxon>Gammaproteobacteria</taxon>
        <taxon>Cellvibrionales</taxon>
        <taxon>Halieaceae</taxon>
        <taxon>Chromatocurvus</taxon>
    </lineage>
</organism>